<sequence length="34" mass="3791">MLLEAVFVDKGNDASMQYFSAEPAIPIARETYGR</sequence>
<name>A0A1I7BNL8_9BACT</name>
<proteinExistence type="predicted"/>
<keyword evidence="2" id="KW-1185">Reference proteome</keyword>
<accession>A0A1I7BNL8</accession>
<evidence type="ECO:0000313" key="2">
    <source>
        <dbReference type="Proteomes" id="UP000199673"/>
    </source>
</evidence>
<gene>
    <name evidence="1" type="ORF">SAMN04489724_2570</name>
</gene>
<dbReference type="AlphaFoldDB" id="A0A1I7BNL8"/>
<dbReference type="STRING" id="305507.SAMN04489724_2570"/>
<protein>
    <submittedName>
        <fullName evidence="1">Uncharacterized protein</fullName>
    </submittedName>
</protein>
<dbReference type="Proteomes" id="UP000199673">
    <property type="component" value="Unassembled WGS sequence"/>
</dbReference>
<organism evidence="1 2">
    <name type="scientific">Algoriphagus locisalis</name>
    <dbReference type="NCBI Taxonomy" id="305507"/>
    <lineage>
        <taxon>Bacteria</taxon>
        <taxon>Pseudomonadati</taxon>
        <taxon>Bacteroidota</taxon>
        <taxon>Cytophagia</taxon>
        <taxon>Cytophagales</taxon>
        <taxon>Cyclobacteriaceae</taxon>
        <taxon>Algoriphagus</taxon>
    </lineage>
</organism>
<dbReference type="EMBL" id="FPBF01000003">
    <property type="protein sequence ID" value="SFT88759.1"/>
    <property type="molecule type" value="Genomic_DNA"/>
</dbReference>
<evidence type="ECO:0000313" key="1">
    <source>
        <dbReference type="EMBL" id="SFT88759.1"/>
    </source>
</evidence>
<reference evidence="2" key="1">
    <citation type="submission" date="2016-10" db="EMBL/GenBank/DDBJ databases">
        <authorList>
            <person name="Varghese N."/>
            <person name="Submissions S."/>
        </authorList>
    </citation>
    <scope>NUCLEOTIDE SEQUENCE [LARGE SCALE GENOMIC DNA]</scope>
    <source>
        <strain evidence="2">DSM 23445</strain>
    </source>
</reference>